<evidence type="ECO:0000313" key="3">
    <source>
        <dbReference type="Proteomes" id="UP000609346"/>
    </source>
</evidence>
<dbReference type="InterPro" id="IPR037523">
    <property type="entry name" value="VOC_core"/>
</dbReference>
<dbReference type="Proteomes" id="UP000609346">
    <property type="component" value="Unassembled WGS sequence"/>
</dbReference>
<evidence type="ECO:0000313" key="2">
    <source>
        <dbReference type="EMBL" id="MBD3921116.1"/>
    </source>
</evidence>
<dbReference type="RefSeq" id="WP_191205406.1">
    <property type="nucleotide sequence ID" value="NZ_JACXZA010000005.1"/>
</dbReference>
<protein>
    <submittedName>
        <fullName evidence="2">VOC family protein</fullName>
    </submittedName>
</protein>
<comment type="caution">
    <text evidence="2">The sequence shown here is derived from an EMBL/GenBank/DDBJ whole genome shotgun (WGS) entry which is preliminary data.</text>
</comment>
<dbReference type="PROSITE" id="PS51819">
    <property type="entry name" value="VOC"/>
    <property type="match status" value="1"/>
</dbReference>
<evidence type="ECO:0000259" key="1">
    <source>
        <dbReference type="PROSITE" id="PS51819"/>
    </source>
</evidence>
<reference evidence="2 3" key="1">
    <citation type="submission" date="2020-09" db="EMBL/GenBank/DDBJ databases">
        <title>Paenibacillus sp. strain PR3 16S rRNA gene Genome sequencing and assembly.</title>
        <authorList>
            <person name="Kim J."/>
        </authorList>
    </citation>
    <scope>NUCLEOTIDE SEQUENCE [LARGE SCALE GENOMIC DNA]</scope>
    <source>
        <strain evidence="2 3">PR3</strain>
    </source>
</reference>
<gene>
    <name evidence="2" type="ORF">H8B09_20280</name>
</gene>
<proteinExistence type="predicted"/>
<dbReference type="SUPFAM" id="SSF54593">
    <property type="entry name" value="Glyoxalase/Bleomycin resistance protein/Dihydroxybiphenyl dioxygenase"/>
    <property type="match status" value="1"/>
</dbReference>
<feature type="domain" description="VOC" evidence="1">
    <location>
        <begin position="9"/>
        <end position="131"/>
    </location>
</feature>
<accession>A0ABR8MYV4</accession>
<dbReference type="CDD" id="cd06587">
    <property type="entry name" value="VOC"/>
    <property type="match status" value="1"/>
</dbReference>
<dbReference type="EMBL" id="JACXZA010000005">
    <property type="protein sequence ID" value="MBD3921116.1"/>
    <property type="molecule type" value="Genomic_DNA"/>
</dbReference>
<dbReference type="Gene3D" id="3.10.180.10">
    <property type="entry name" value="2,3-Dihydroxybiphenyl 1,2-Dioxygenase, domain 1"/>
    <property type="match status" value="1"/>
</dbReference>
<keyword evidence="3" id="KW-1185">Reference proteome</keyword>
<dbReference type="InterPro" id="IPR004360">
    <property type="entry name" value="Glyas_Fos-R_dOase_dom"/>
</dbReference>
<name>A0ABR8MYV4_9BACL</name>
<sequence>METKEPMVMRLDITIPVSDQKQAVDFYVKYLDCEIVWWLGPVLLRLPNKQEILIVSDHDPDKDSIWYAGEPGFRTNPYYSLQVVVGDKLEEFRNRLLESGVVVDEIHQNEGAGKSLRFFDPSGNRLFAVEW</sequence>
<dbReference type="Pfam" id="PF00903">
    <property type="entry name" value="Glyoxalase"/>
    <property type="match status" value="1"/>
</dbReference>
<organism evidence="2 3">
    <name type="scientific">Paenibacillus terricola</name>
    <dbReference type="NCBI Taxonomy" id="2763503"/>
    <lineage>
        <taxon>Bacteria</taxon>
        <taxon>Bacillati</taxon>
        <taxon>Bacillota</taxon>
        <taxon>Bacilli</taxon>
        <taxon>Bacillales</taxon>
        <taxon>Paenibacillaceae</taxon>
        <taxon>Paenibacillus</taxon>
    </lineage>
</organism>
<dbReference type="InterPro" id="IPR029068">
    <property type="entry name" value="Glyas_Bleomycin-R_OHBP_Dase"/>
</dbReference>